<dbReference type="Proteomes" id="UP000681722">
    <property type="component" value="Unassembled WGS sequence"/>
</dbReference>
<feature type="transmembrane region" description="Helical" evidence="1">
    <location>
        <begin position="107"/>
        <end position="133"/>
    </location>
</feature>
<dbReference type="AlphaFoldDB" id="A0A814T8F4"/>
<dbReference type="Pfam" id="PF07766">
    <property type="entry name" value="LETM1_RBD"/>
    <property type="match status" value="1"/>
</dbReference>
<dbReference type="EMBL" id="CAJOBC010007087">
    <property type="protein sequence ID" value="CAF3920808.1"/>
    <property type="molecule type" value="Genomic_DNA"/>
</dbReference>
<dbReference type="OrthoDB" id="10033764at2759"/>
<gene>
    <name evidence="4" type="ORF">GPM918_LOCUS21497</name>
    <name evidence="3" type="ORF">OVA965_LOCUS13104</name>
    <name evidence="6" type="ORF">SRO942_LOCUS21494</name>
    <name evidence="5" type="ORF">TMI583_LOCUS13106</name>
</gene>
<dbReference type="InterPro" id="IPR033122">
    <property type="entry name" value="LETM1-like_RBD"/>
</dbReference>
<keyword evidence="1" id="KW-1133">Transmembrane helix</keyword>
<dbReference type="Proteomes" id="UP000677228">
    <property type="component" value="Unassembled WGS sequence"/>
</dbReference>
<comment type="caution">
    <text evidence="4">The sequence shown here is derived from an EMBL/GenBank/DDBJ whole genome shotgun (WGS) entry which is preliminary data.</text>
</comment>
<protein>
    <recommendedName>
        <fullName evidence="2">Letm1 RBD domain-containing protein</fullName>
    </recommendedName>
</protein>
<evidence type="ECO:0000313" key="7">
    <source>
        <dbReference type="Proteomes" id="UP000663829"/>
    </source>
</evidence>
<evidence type="ECO:0000313" key="4">
    <source>
        <dbReference type="EMBL" id="CAF1157372.1"/>
    </source>
</evidence>
<evidence type="ECO:0000259" key="2">
    <source>
        <dbReference type="Pfam" id="PF07766"/>
    </source>
</evidence>
<evidence type="ECO:0000313" key="6">
    <source>
        <dbReference type="EMBL" id="CAF3920808.1"/>
    </source>
</evidence>
<reference evidence="4" key="1">
    <citation type="submission" date="2021-02" db="EMBL/GenBank/DDBJ databases">
        <authorList>
            <person name="Nowell W R."/>
        </authorList>
    </citation>
    <scope>NUCLEOTIDE SEQUENCE</scope>
</reference>
<dbReference type="Proteomes" id="UP000682733">
    <property type="component" value="Unassembled WGS sequence"/>
</dbReference>
<dbReference type="EMBL" id="CAJNOQ010007088">
    <property type="protein sequence ID" value="CAF1157372.1"/>
    <property type="molecule type" value="Genomic_DNA"/>
</dbReference>
<keyword evidence="1" id="KW-0472">Membrane</keyword>
<evidence type="ECO:0000313" key="3">
    <source>
        <dbReference type="EMBL" id="CAF0971110.1"/>
    </source>
</evidence>
<keyword evidence="1" id="KW-0812">Transmembrane</keyword>
<name>A0A814T8F4_9BILA</name>
<dbReference type="Proteomes" id="UP000663829">
    <property type="component" value="Unassembled WGS sequence"/>
</dbReference>
<feature type="domain" description="Letm1 RBD" evidence="2">
    <location>
        <begin position="92"/>
        <end position="303"/>
    </location>
</feature>
<accession>A0A814T8F4</accession>
<evidence type="ECO:0000256" key="1">
    <source>
        <dbReference type="SAM" id="Phobius"/>
    </source>
</evidence>
<dbReference type="EMBL" id="CAJOBA010005406">
    <property type="protein sequence ID" value="CAF3742463.1"/>
    <property type="molecule type" value="Genomic_DNA"/>
</dbReference>
<proteinExistence type="predicted"/>
<dbReference type="GO" id="GO:0043022">
    <property type="term" value="F:ribosome binding"/>
    <property type="evidence" value="ECO:0007669"/>
    <property type="project" value="InterPro"/>
</dbReference>
<organism evidence="4 7">
    <name type="scientific">Didymodactylos carnosus</name>
    <dbReference type="NCBI Taxonomy" id="1234261"/>
    <lineage>
        <taxon>Eukaryota</taxon>
        <taxon>Metazoa</taxon>
        <taxon>Spiralia</taxon>
        <taxon>Gnathifera</taxon>
        <taxon>Rotifera</taxon>
        <taxon>Eurotatoria</taxon>
        <taxon>Bdelloidea</taxon>
        <taxon>Philodinida</taxon>
        <taxon>Philodinidae</taxon>
        <taxon>Didymodactylos</taxon>
    </lineage>
</organism>
<dbReference type="EMBL" id="CAJNOK010005400">
    <property type="protein sequence ID" value="CAF0971110.1"/>
    <property type="molecule type" value="Genomic_DNA"/>
</dbReference>
<evidence type="ECO:0000313" key="5">
    <source>
        <dbReference type="EMBL" id="CAF3742463.1"/>
    </source>
</evidence>
<sequence>MHSICIRNSFAIRQTLFLTYQSTQTTSPFHSHLVNYRFSSSNSNSTPQKRSVNNLFKQFRQLLHHYFLGSKLLFSNYKQTKLIREQKMPLRLTRPDRNLLTQFRSDLIVGIPFISLFMAPIIGYTAPLLAFIAPRYLPSTLITPNQKSSFVLNDSVVSSEIVQSLINQFDTNYDDEMFKNVIPLRQCVEELLSSKIDSINFLTSSIPLLISSFESYPLSSFSREHLLLLHRSLVHSSFIAEYVLTKNQLINSLEQWKEKITYDDYLLTKGKENLNELTSSDLVQTLYDRGLYLHPQEMAQVLQQEQNRLLTNMKKKRDMNEIISEPSTNLVKEWQQLLSTWLKLYKNNNIPTSLLVHLGPFLTTKKR</sequence>
<keyword evidence="7" id="KW-1185">Reference proteome</keyword>